<name>A0A0Q3QT12_9BACI</name>
<keyword evidence="1" id="KW-0812">Transmembrane</keyword>
<evidence type="ECO:0008006" key="4">
    <source>
        <dbReference type="Google" id="ProtNLM"/>
    </source>
</evidence>
<proteinExistence type="predicted"/>
<sequence length="216" mass="24723">MLVEINLLPQKEEKNKSLLLLVIISVILLLIGGFFAYWVNRSNNIKLNTLDQQIAANEELVAYEQEKSKSDESSTSYTKLENTVKWAEEYPAKTVPVLQKLTALLPERGFIQTFNYVETGIIQVGIQFESSREAAYYLNSLQESNWVEDSKLLSVDAITSFYDKKFGESEDEIDKSKLKNETYLPRYLSQFEISLDRDVMKNEANNHSSNELGGDE</sequence>
<dbReference type="RefSeq" id="WP_053477173.1">
    <property type="nucleotide sequence ID" value="NZ_CP041305.1"/>
</dbReference>
<keyword evidence="1" id="KW-0472">Membrane</keyword>
<evidence type="ECO:0000256" key="1">
    <source>
        <dbReference type="SAM" id="Phobius"/>
    </source>
</evidence>
<dbReference type="PATRIC" id="fig|1637975.4.peg.4012"/>
<reference evidence="2 3" key="1">
    <citation type="submission" date="2015-09" db="EMBL/GenBank/DDBJ databases">
        <title>Genome sequencing project for genomic taxonomy and phylogenomics of Bacillus-like bacteria.</title>
        <authorList>
            <person name="Liu B."/>
            <person name="Wang J."/>
            <person name="Zhu Y."/>
            <person name="Liu G."/>
            <person name="Chen Q."/>
            <person name="Chen Z."/>
            <person name="Lan J."/>
            <person name="Che J."/>
            <person name="Ge C."/>
            <person name="Shi H."/>
            <person name="Pan Z."/>
            <person name="Liu X."/>
        </authorList>
    </citation>
    <scope>NUCLEOTIDE SEQUENCE [LARGE SCALE GENOMIC DNA]</scope>
    <source>
        <strain evidence="2 3">FJAT-18043</strain>
    </source>
</reference>
<accession>A0A0Q3QT12</accession>
<gene>
    <name evidence="2" type="ORF">AN957_20185</name>
</gene>
<feature type="transmembrane region" description="Helical" evidence="1">
    <location>
        <begin position="18"/>
        <end position="39"/>
    </location>
</feature>
<keyword evidence="3" id="KW-1185">Reference proteome</keyword>
<evidence type="ECO:0000313" key="2">
    <source>
        <dbReference type="EMBL" id="KQL20680.1"/>
    </source>
</evidence>
<comment type="caution">
    <text evidence="2">The sequence shown here is derived from an EMBL/GenBank/DDBJ whole genome shotgun (WGS) entry which is preliminary data.</text>
</comment>
<dbReference type="STRING" id="1637975.AN957_20185"/>
<dbReference type="AlphaFoldDB" id="A0A0Q3QT12"/>
<organism evidence="2 3">
    <name type="scientific">Cytobacillus solani</name>
    <dbReference type="NCBI Taxonomy" id="1637975"/>
    <lineage>
        <taxon>Bacteria</taxon>
        <taxon>Bacillati</taxon>
        <taxon>Bacillota</taxon>
        <taxon>Bacilli</taxon>
        <taxon>Bacillales</taxon>
        <taxon>Bacillaceae</taxon>
        <taxon>Cytobacillus</taxon>
    </lineage>
</organism>
<dbReference type="Proteomes" id="UP000050996">
    <property type="component" value="Unassembled WGS sequence"/>
</dbReference>
<keyword evidence="1" id="KW-1133">Transmembrane helix</keyword>
<evidence type="ECO:0000313" key="3">
    <source>
        <dbReference type="Proteomes" id="UP000050996"/>
    </source>
</evidence>
<protein>
    <recommendedName>
        <fullName evidence="4">Fimbrial assembly protein</fullName>
    </recommendedName>
</protein>
<dbReference type="EMBL" id="LJIX01000006">
    <property type="protein sequence ID" value="KQL20680.1"/>
    <property type="molecule type" value="Genomic_DNA"/>
</dbReference>